<keyword evidence="1" id="KW-0472">Membrane</keyword>
<accession>A0A317Q1M3</accession>
<dbReference type="AlphaFoldDB" id="A0A317Q1M3"/>
<evidence type="ECO:0000313" key="2">
    <source>
        <dbReference type="EMBL" id="PWW06936.1"/>
    </source>
</evidence>
<proteinExistence type="predicted"/>
<keyword evidence="1" id="KW-1133">Transmembrane helix</keyword>
<comment type="caution">
    <text evidence="2">The sequence shown here is derived from an EMBL/GenBank/DDBJ whole genome shotgun (WGS) entry which is preliminary data.</text>
</comment>
<name>A0A317Q1M3_9ENTR</name>
<organism evidence="2 3">
    <name type="scientific">Mangrovibacter plantisponsor</name>
    <dbReference type="NCBI Taxonomy" id="451513"/>
    <lineage>
        <taxon>Bacteria</taxon>
        <taxon>Pseudomonadati</taxon>
        <taxon>Pseudomonadota</taxon>
        <taxon>Gammaproteobacteria</taxon>
        <taxon>Enterobacterales</taxon>
        <taxon>Enterobacteriaceae</taxon>
        <taxon>Mangrovibacter</taxon>
    </lineage>
</organism>
<evidence type="ECO:0000256" key="1">
    <source>
        <dbReference type="SAM" id="Phobius"/>
    </source>
</evidence>
<evidence type="ECO:0000313" key="3">
    <source>
        <dbReference type="Proteomes" id="UP000246744"/>
    </source>
</evidence>
<gene>
    <name evidence="2" type="ORF">DES37_10954</name>
</gene>
<keyword evidence="1" id="KW-0812">Transmembrane</keyword>
<feature type="transmembrane region" description="Helical" evidence="1">
    <location>
        <begin position="16"/>
        <end position="36"/>
    </location>
</feature>
<dbReference type="RefSeq" id="WP_281271488.1">
    <property type="nucleotide sequence ID" value="NZ_QGTS01000009.1"/>
</dbReference>
<keyword evidence="3" id="KW-1185">Reference proteome</keyword>
<protein>
    <submittedName>
        <fullName evidence="2">Uncharacterized protein</fullName>
    </submittedName>
</protein>
<dbReference type="EMBL" id="QGTS01000009">
    <property type="protein sequence ID" value="PWW06936.1"/>
    <property type="molecule type" value="Genomic_DNA"/>
</dbReference>
<dbReference type="Proteomes" id="UP000246744">
    <property type="component" value="Unassembled WGS sequence"/>
</dbReference>
<sequence>MHSSASHHSLLTLSSLLRIVCALALLAGLWCAIYWANALA</sequence>
<reference evidence="2 3" key="1">
    <citation type="submission" date="2018-05" db="EMBL/GenBank/DDBJ databases">
        <title>Genomic Encyclopedia of Type Strains, Phase IV (KMG-IV): sequencing the most valuable type-strain genomes for metagenomic binning, comparative biology and taxonomic classification.</title>
        <authorList>
            <person name="Goeker M."/>
        </authorList>
    </citation>
    <scope>NUCLEOTIDE SEQUENCE [LARGE SCALE GENOMIC DNA]</scope>
    <source>
        <strain evidence="2 3">DSM 19579</strain>
    </source>
</reference>